<dbReference type="InterPro" id="IPR029062">
    <property type="entry name" value="Class_I_gatase-like"/>
</dbReference>
<accession>A0AA38H7Z5</accession>
<dbReference type="GO" id="GO:1903600">
    <property type="term" value="C:glutaminase complex"/>
    <property type="evidence" value="ECO:0007669"/>
    <property type="project" value="TreeGrafter"/>
</dbReference>
<evidence type="ECO:0000256" key="2">
    <source>
        <dbReference type="ARBA" id="ARBA00012918"/>
    </source>
</evidence>
<dbReference type="Gene3D" id="3.40.50.880">
    <property type="match status" value="1"/>
</dbReference>
<keyword evidence="4" id="KW-0315">Glutamine amidotransferase</keyword>
<reference evidence="8" key="1">
    <citation type="journal article" date="2022" name="G3 (Bethesda)">
        <title>High quality genome of the basidiomycete yeast Dioszegia hungarica PDD-24b-2 isolated from cloud water.</title>
        <authorList>
            <person name="Jarrige D."/>
            <person name="Haridas S."/>
            <person name="Bleykasten-Grosshans C."/>
            <person name="Joly M."/>
            <person name="Nadalig T."/>
            <person name="Sancelme M."/>
            <person name="Vuilleumier S."/>
            <person name="Grigoriev I.V."/>
            <person name="Amato P."/>
            <person name="Bringel F."/>
        </authorList>
    </citation>
    <scope>NUCLEOTIDE SEQUENCE</scope>
    <source>
        <strain evidence="8">PDD-24b-2</strain>
    </source>
</reference>
<dbReference type="GO" id="GO:0016829">
    <property type="term" value="F:lyase activity"/>
    <property type="evidence" value="ECO:0007669"/>
    <property type="project" value="UniProtKB-KW"/>
</dbReference>
<keyword evidence="9" id="KW-1185">Reference proteome</keyword>
<comment type="catalytic activity">
    <reaction evidence="6">
        <text>L-glutamine + H2O = L-glutamate + NH4(+)</text>
        <dbReference type="Rhea" id="RHEA:15889"/>
        <dbReference type="ChEBI" id="CHEBI:15377"/>
        <dbReference type="ChEBI" id="CHEBI:28938"/>
        <dbReference type="ChEBI" id="CHEBI:29985"/>
        <dbReference type="ChEBI" id="CHEBI:58359"/>
        <dbReference type="EC" id="3.5.1.2"/>
    </reaction>
</comment>
<proteinExistence type="inferred from homology"/>
<dbReference type="PROSITE" id="PS51130">
    <property type="entry name" value="PDXT_SNO_2"/>
    <property type="match status" value="1"/>
</dbReference>
<dbReference type="InterPro" id="IPR021196">
    <property type="entry name" value="PdxT/SNO_CS"/>
</dbReference>
<keyword evidence="5" id="KW-0456">Lyase</keyword>
<dbReference type="GO" id="GO:0004359">
    <property type="term" value="F:glutaminase activity"/>
    <property type="evidence" value="ECO:0007669"/>
    <property type="project" value="UniProtKB-EC"/>
</dbReference>
<dbReference type="Pfam" id="PF01174">
    <property type="entry name" value="SNO"/>
    <property type="match status" value="1"/>
</dbReference>
<feature type="compositionally biased region" description="Low complexity" evidence="7">
    <location>
        <begin position="180"/>
        <end position="218"/>
    </location>
</feature>
<dbReference type="Proteomes" id="UP001164286">
    <property type="component" value="Unassembled WGS sequence"/>
</dbReference>
<evidence type="ECO:0000313" key="8">
    <source>
        <dbReference type="EMBL" id="KAI9635888.1"/>
    </source>
</evidence>
<evidence type="ECO:0000256" key="1">
    <source>
        <dbReference type="ARBA" id="ARBA00008345"/>
    </source>
</evidence>
<comment type="caution">
    <text evidence="8">The sequence shown here is derived from an EMBL/GenBank/DDBJ whole genome shotgun (WGS) entry which is preliminary data.</text>
</comment>
<dbReference type="EC" id="3.5.1.2" evidence="2"/>
<evidence type="ECO:0000256" key="4">
    <source>
        <dbReference type="ARBA" id="ARBA00022962"/>
    </source>
</evidence>
<evidence type="ECO:0000256" key="5">
    <source>
        <dbReference type="ARBA" id="ARBA00023239"/>
    </source>
</evidence>
<dbReference type="PANTHER" id="PTHR31559:SF0">
    <property type="entry name" value="PYRIDOXAL 5'-PHOSPHATE SYNTHASE SUBUNIT SNO1-RELATED"/>
    <property type="match status" value="1"/>
</dbReference>
<gene>
    <name evidence="8" type="ORF">MKK02DRAFT_44586</name>
</gene>
<dbReference type="RefSeq" id="XP_052945665.1">
    <property type="nucleotide sequence ID" value="XM_053093000.1"/>
</dbReference>
<sequence>MSSSSEPIIIGVLALQGAFAEHIAYLTHCLPSSSTSSLTAIPIRSPTELASCSALVIPGGESTVIQSVADRTPGMLATLQAFVRDPEKAVWGTCAGMILMAEEEGVGGGKVIPGRERQRGWGGIEGLKVWRNLYGNQLESFEAPLVIPDLSNPTEPFPAIFIRAPAVHSLHPRKLEDHTASSSASSSAPTLSASSITSPAQLPTPASTPPRLASPSSSSRVPVIALATLPAEYQPPPPPSDSHLGAPTVEDLGKVMLRQGKKMVTSFHPELSGDVRVHRYWVEKCVLGEK</sequence>
<organism evidence="8 9">
    <name type="scientific">Dioszegia hungarica</name>
    <dbReference type="NCBI Taxonomy" id="4972"/>
    <lineage>
        <taxon>Eukaryota</taxon>
        <taxon>Fungi</taxon>
        <taxon>Dikarya</taxon>
        <taxon>Basidiomycota</taxon>
        <taxon>Agaricomycotina</taxon>
        <taxon>Tremellomycetes</taxon>
        <taxon>Tremellales</taxon>
        <taxon>Bulleribasidiaceae</taxon>
        <taxon>Dioszegia</taxon>
    </lineage>
</organism>
<dbReference type="InterPro" id="IPR002161">
    <property type="entry name" value="PdxT/SNO"/>
</dbReference>
<dbReference type="AlphaFoldDB" id="A0AA38H7Z5"/>
<evidence type="ECO:0000256" key="7">
    <source>
        <dbReference type="SAM" id="MobiDB-lite"/>
    </source>
</evidence>
<evidence type="ECO:0000313" key="9">
    <source>
        <dbReference type="Proteomes" id="UP001164286"/>
    </source>
</evidence>
<dbReference type="SUPFAM" id="SSF52317">
    <property type="entry name" value="Class I glutamine amidotransferase-like"/>
    <property type="match status" value="2"/>
</dbReference>
<dbReference type="PROSITE" id="PS01236">
    <property type="entry name" value="PDXT_SNO_1"/>
    <property type="match status" value="1"/>
</dbReference>
<dbReference type="EMBL" id="JAKWFO010000005">
    <property type="protein sequence ID" value="KAI9635888.1"/>
    <property type="molecule type" value="Genomic_DNA"/>
</dbReference>
<keyword evidence="3" id="KW-0378">Hydrolase</keyword>
<evidence type="ECO:0000256" key="6">
    <source>
        <dbReference type="ARBA" id="ARBA00049534"/>
    </source>
</evidence>
<feature type="region of interest" description="Disordered" evidence="7">
    <location>
        <begin position="174"/>
        <end position="218"/>
    </location>
</feature>
<dbReference type="PANTHER" id="PTHR31559">
    <property type="entry name" value="PYRIDOXAL 5'-PHOSPHATE SYNTHASE SUBUNIT SNO"/>
    <property type="match status" value="1"/>
</dbReference>
<protein>
    <recommendedName>
        <fullName evidence="2">glutaminase</fullName>
        <ecNumber evidence="2">3.5.1.2</ecNumber>
    </recommendedName>
</protein>
<evidence type="ECO:0000256" key="3">
    <source>
        <dbReference type="ARBA" id="ARBA00022801"/>
    </source>
</evidence>
<name>A0AA38H7Z5_9TREE</name>
<comment type="similarity">
    <text evidence="1">Belongs to the glutaminase PdxT/SNO family.</text>
</comment>
<dbReference type="GO" id="GO:0005829">
    <property type="term" value="C:cytosol"/>
    <property type="evidence" value="ECO:0007669"/>
    <property type="project" value="TreeGrafter"/>
</dbReference>
<dbReference type="GeneID" id="77732205"/>
<dbReference type="GO" id="GO:0008614">
    <property type="term" value="P:pyridoxine metabolic process"/>
    <property type="evidence" value="ECO:0007669"/>
    <property type="project" value="TreeGrafter"/>
</dbReference>
<dbReference type="GO" id="GO:0042823">
    <property type="term" value="P:pyridoxal phosphate biosynthetic process"/>
    <property type="evidence" value="ECO:0007669"/>
    <property type="project" value="InterPro"/>
</dbReference>